<dbReference type="EMBL" id="JBJUVG010000001">
    <property type="protein sequence ID" value="MFM9412865.1"/>
    <property type="molecule type" value="Genomic_DNA"/>
</dbReference>
<name>A0ABW9GW93_9FIRM</name>
<reference evidence="1 2" key="1">
    <citation type="journal article" date="2016" name="Int. J. Syst. Evol. Microbiol.">
        <title>Peptococcus simiae sp. nov., isolated from rhesus macaque faeces and emended description of the genus Peptococcus.</title>
        <authorList>
            <person name="Shkoporov A.N."/>
            <person name="Efimov B.A."/>
            <person name="Kondova I."/>
            <person name="Ouwerling B."/>
            <person name="Chaplin A.V."/>
            <person name="Shcherbakova V.A."/>
            <person name="Langermans J.A.M."/>
        </authorList>
    </citation>
    <scope>NUCLEOTIDE SEQUENCE [LARGE SCALE GENOMIC DNA]</scope>
    <source>
        <strain evidence="1 2">M108</strain>
    </source>
</reference>
<keyword evidence="2" id="KW-1185">Reference proteome</keyword>
<evidence type="ECO:0000313" key="1">
    <source>
        <dbReference type="EMBL" id="MFM9412865.1"/>
    </source>
</evidence>
<dbReference type="Proteomes" id="UP001631949">
    <property type="component" value="Unassembled WGS sequence"/>
</dbReference>
<accession>A0ABW9GW93</accession>
<sequence length="143" mass="16277">MADLMTALVYGEECDKALEDLLHYLRTTLQGGYLDIFAHRFQKRSIFAGELSGFGPLHDQACQAMDQLIQALKNAQDFTPLFANTAFCIQSLEIMANRLARLDPRKDMTGDITRVENIQNNLKSYLRIIEDRYNSRSQAVKEG</sequence>
<comment type="caution">
    <text evidence="1">The sequence shown here is derived from an EMBL/GenBank/DDBJ whole genome shotgun (WGS) entry which is preliminary data.</text>
</comment>
<organism evidence="1 2">
    <name type="scientific">Peptococcus simiae</name>
    <dbReference type="NCBI Taxonomy" id="1643805"/>
    <lineage>
        <taxon>Bacteria</taxon>
        <taxon>Bacillati</taxon>
        <taxon>Bacillota</taxon>
        <taxon>Clostridia</taxon>
        <taxon>Eubacteriales</taxon>
        <taxon>Peptococcaceae</taxon>
        <taxon>Peptococcus</taxon>
    </lineage>
</organism>
<dbReference type="RefSeq" id="WP_408976496.1">
    <property type="nucleotide sequence ID" value="NZ_JBJUVG010000001.1"/>
</dbReference>
<proteinExistence type="predicted"/>
<gene>
    <name evidence="1" type="ORF">ACKQTC_00540</name>
</gene>
<evidence type="ECO:0000313" key="2">
    <source>
        <dbReference type="Proteomes" id="UP001631949"/>
    </source>
</evidence>
<protein>
    <submittedName>
        <fullName evidence="1">Uncharacterized protein</fullName>
    </submittedName>
</protein>